<dbReference type="RefSeq" id="WP_172356816.1">
    <property type="nucleotide sequence ID" value="NZ_CP053661.1"/>
</dbReference>
<name>A0A6M8BGA6_9CYAN</name>
<dbReference type="EMBL" id="CP053661">
    <property type="protein sequence ID" value="QKD83260.1"/>
    <property type="molecule type" value="Genomic_DNA"/>
</dbReference>
<protein>
    <submittedName>
        <fullName evidence="1">Uncharacterized protein</fullName>
    </submittedName>
</protein>
<organism evidence="1 2">
    <name type="scientific">Thermoleptolyngbya sichuanensis A183</name>
    <dbReference type="NCBI Taxonomy" id="2737172"/>
    <lineage>
        <taxon>Bacteria</taxon>
        <taxon>Bacillati</taxon>
        <taxon>Cyanobacteriota</taxon>
        <taxon>Cyanophyceae</taxon>
        <taxon>Oculatellales</taxon>
        <taxon>Oculatellaceae</taxon>
        <taxon>Thermoleptolyngbya</taxon>
        <taxon>Thermoleptolyngbya sichuanensis</taxon>
    </lineage>
</organism>
<gene>
    <name evidence="1" type="ORF">HPC62_14590</name>
</gene>
<reference evidence="1 2" key="1">
    <citation type="submission" date="2020-05" db="EMBL/GenBank/DDBJ databases">
        <title>Complete genome sequence of of a novel Thermoleptolyngbya strain isolated from hot springs of Ganzi, Sichuan China.</title>
        <authorList>
            <person name="Tang J."/>
            <person name="Daroch M."/>
            <person name="Li L."/>
            <person name="Waleron K."/>
            <person name="Waleron M."/>
            <person name="Waleron M."/>
        </authorList>
    </citation>
    <scope>NUCLEOTIDE SEQUENCE [LARGE SCALE GENOMIC DNA]</scope>
    <source>
        <strain evidence="1 2">PKUAC-SCTA183</strain>
    </source>
</reference>
<evidence type="ECO:0000313" key="2">
    <source>
        <dbReference type="Proteomes" id="UP000505210"/>
    </source>
</evidence>
<proteinExistence type="predicted"/>
<evidence type="ECO:0000313" key="1">
    <source>
        <dbReference type="EMBL" id="QKD83260.1"/>
    </source>
</evidence>
<dbReference type="AlphaFoldDB" id="A0A6M8BGA6"/>
<accession>A0A6M8BGA6</accession>
<sequence>MVSFTAAPPNSAPASPHLLTAAILQLPMPDAADRVASGQVVRALQTLMAVIDEVRSPENGWDANTLPTPEAIAPYVADEACDLLEALETSEALAAETSDRTFPTEAADSPKPAPLWPPYCTLDSLTPRLLWGLARSAVEVMRLLESVSATVAPAGAVRQRGRLRLAAVLELHTEDGSQRHDLVMHQPGRSPLSLDAQVYELDGTAVSGTLTAGQILTAIAQQVELVTPALSPLLVGLPIQLLLPEYDWQPATLRLHLELEFVPGGLPASSELPNAVAAGAAEASEPHDAMPSNDEETLPTTLQFTPGAWLQRYCTHLRDYALAHQALHLSGCRMVSEAVFPLPAEEVVPRLVADACLLLDLQTYSPLFAPIDRWQDRMPGDRLRSRLLWSLSRSSPAMMQLLGGVKVRMLQPEAPWDAGTLRLLVTLKLQTPEMDWYIDLATGQMPEPTVFPLAADVVLQAGDLAFEAQPEAALPPLSLQQPTPLAQLTEHVMQQIETAVPEVHLLLEGAAVDLWSEADPEPHPATLQVLVDFDFVPDWHLTPDPHRD</sequence>
<dbReference type="Proteomes" id="UP000505210">
    <property type="component" value="Chromosome"/>
</dbReference>
<dbReference type="KEGG" id="theu:HPC62_14590"/>
<keyword evidence="2" id="KW-1185">Reference proteome</keyword>